<dbReference type="InterPro" id="IPR038573">
    <property type="entry name" value="BrnT_sf"/>
</dbReference>
<dbReference type="AlphaFoldDB" id="A0A328C0G9"/>
<evidence type="ECO:0008006" key="3">
    <source>
        <dbReference type="Google" id="ProtNLM"/>
    </source>
</evidence>
<dbReference type="RefSeq" id="WP_111749379.1">
    <property type="nucleotide sequence ID" value="NZ_PTPX01000006.1"/>
</dbReference>
<proteinExistence type="predicted"/>
<dbReference type="InterPro" id="IPR007460">
    <property type="entry name" value="BrnT_toxin"/>
</dbReference>
<dbReference type="Proteomes" id="UP000248689">
    <property type="component" value="Unassembled WGS sequence"/>
</dbReference>
<dbReference type="Pfam" id="PF04365">
    <property type="entry name" value="BrnT_toxin"/>
    <property type="match status" value="1"/>
</dbReference>
<name>A0A328C0G9_9PAST</name>
<organism evidence="1 2">
    <name type="scientific">Glaesserella australis</name>
    <dbReference type="NCBI Taxonomy" id="2094024"/>
    <lineage>
        <taxon>Bacteria</taxon>
        <taxon>Pseudomonadati</taxon>
        <taxon>Pseudomonadota</taxon>
        <taxon>Gammaproteobacteria</taxon>
        <taxon>Pasteurellales</taxon>
        <taxon>Pasteurellaceae</taxon>
        <taxon>Glaesserella</taxon>
    </lineage>
</organism>
<sequence length="98" mass="11851">MKFSWDEQKAKTNLLKHKVSFDDAILVFYDEFMWHKQDRIEQGEMRWQAIGMAANQVILLVAHTWNDIDGIEHIRIISARPATKKERQQYEQNRYTHY</sequence>
<evidence type="ECO:0000313" key="1">
    <source>
        <dbReference type="EMBL" id="RAL19415.1"/>
    </source>
</evidence>
<evidence type="ECO:0000313" key="2">
    <source>
        <dbReference type="Proteomes" id="UP000248689"/>
    </source>
</evidence>
<accession>A0A328C0G9</accession>
<gene>
    <name evidence="1" type="ORF">C5N92_02920</name>
</gene>
<protein>
    <recommendedName>
        <fullName evidence="3">BrnT family toxin</fullName>
    </recommendedName>
</protein>
<dbReference type="EMBL" id="PTPX01000006">
    <property type="protein sequence ID" value="RAL19415.1"/>
    <property type="molecule type" value="Genomic_DNA"/>
</dbReference>
<reference evidence="2" key="1">
    <citation type="submission" date="2018-02" db="EMBL/GenBank/DDBJ databases">
        <title>Glaesserella australis sp. nov., isolated from the lungs of pigs.</title>
        <authorList>
            <person name="Turni C."/>
            <person name="Christensen H."/>
        </authorList>
    </citation>
    <scope>NUCLEOTIDE SEQUENCE [LARGE SCALE GENOMIC DNA]</scope>
    <source>
        <strain evidence="2">HS4635</strain>
    </source>
</reference>
<dbReference type="Gene3D" id="3.10.450.530">
    <property type="entry name" value="Ribonuclease toxin, BrnT, of type II toxin-antitoxin system"/>
    <property type="match status" value="1"/>
</dbReference>
<comment type="caution">
    <text evidence="1">The sequence shown here is derived from an EMBL/GenBank/DDBJ whole genome shotgun (WGS) entry which is preliminary data.</text>
</comment>
<dbReference type="OrthoDB" id="9802417at2"/>
<keyword evidence="2" id="KW-1185">Reference proteome</keyword>